<gene>
    <name evidence="2" type="ORF">J2D77_06190</name>
</gene>
<proteinExistence type="predicted"/>
<evidence type="ECO:0000256" key="1">
    <source>
        <dbReference type="SAM" id="MobiDB-lite"/>
    </source>
</evidence>
<dbReference type="Pfam" id="PF14196">
    <property type="entry name" value="ATC_hydrolase"/>
    <property type="match status" value="1"/>
</dbReference>
<dbReference type="AlphaFoldDB" id="A0A939HMD3"/>
<dbReference type="GO" id="GO:0016787">
    <property type="term" value="F:hydrolase activity"/>
    <property type="evidence" value="ECO:0007669"/>
    <property type="project" value="UniProtKB-KW"/>
</dbReference>
<sequence length="181" mass="20205">MNGTERHVNGGYEPTPPEESEATASAEVPIIEQRRIEANILKQVYDTLVASHGEAVATQTLRDTVIRSAEQQGETMRKRFDHMPDLVDLKNVLALWTAEDALRLDVLQATPHELAFNVTRCRYAELYREMGLGALGGILSCSRDGTFCKGFNPAITFERSQTIMEGASHCDFRFTLEKDEG</sequence>
<evidence type="ECO:0000313" key="3">
    <source>
        <dbReference type="Proteomes" id="UP000664073"/>
    </source>
</evidence>
<protein>
    <submittedName>
        <fullName evidence="2">L-2-amino-thiazoline-4-carboxylic acid hydrolase</fullName>
    </submittedName>
</protein>
<name>A0A939HMD3_9PROT</name>
<accession>A0A939HMD3</accession>
<reference evidence="2" key="1">
    <citation type="submission" date="2021-03" db="EMBL/GenBank/DDBJ databases">
        <title>The complete genome sequence of Acetobacter sp. TBRC 12339.</title>
        <authorList>
            <person name="Charoenyingcharoen P."/>
            <person name="Yukphan P."/>
        </authorList>
    </citation>
    <scope>NUCLEOTIDE SEQUENCE</scope>
    <source>
        <strain evidence="2">TBRC 12339</strain>
    </source>
</reference>
<feature type="region of interest" description="Disordered" evidence="1">
    <location>
        <begin position="1"/>
        <end position="24"/>
    </location>
</feature>
<organism evidence="2 3">
    <name type="scientific">Acetobacter garciniae</name>
    <dbReference type="NCBI Taxonomy" id="2817435"/>
    <lineage>
        <taxon>Bacteria</taxon>
        <taxon>Pseudomonadati</taxon>
        <taxon>Pseudomonadota</taxon>
        <taxon>Alphaproteobacteria</taxon>
        <taxon>Acetobacterales</taxon>
        <taxon>Acetobacteraceae</taxon>
        <taxon>Acetobacter</taxon>
    </lineage>
</organism>
<comment type="caution">
    <text evidence="2">The sequence shown here is derived from an EMBL/GenBank/DDBJ whole genome shotgun (WGS) entry which is preliminary data.</text>
</comment>
<keyword evidence="2" id="KW-0378">Hydrolase</keyword>
<dbReference type="InterPro" id="IPR026002">
    <property type="entry name" value="ATC_hydrolase-like"/>
</dbReference>
<keyword evidence="3" id="KW-1185">Reference proteome</keyword>
<dbReference type="EMBL" id="JAFVMH010000002">
    <property type="protein sequence ID" value="MBO1324741.1"/>
    <property type="molecule type" value="Genomic_DNA"/>
</dbReference>
<dbReference type="Proteomes" id="UP000664073">
    <property type="component" value="Unassembled WGS sequence"/>
</dbReference>
<evidence type="ECO:0000313" key="2">
    <source>
        <dbReference type="EMBL" id="MBO1324741.1"/>
    </source>
</evidence>